<dbReference type="InterPro" id="IPR036860">
    <property type="entry name" value="SH2_dom_sf"/>
</dbReference>
<evidence type="ECO:0000313" key="3">
    <source>
        <dbReference type="EMBL" id="KAJ8872500.1"/>
    </source>
</evidence>
<sequence length="86" mass="9450">MFLLQAEPFTAAVPSVGTSQKLQLQKEVWFHGPVSRQDAEALLTKDGDFLVRESQGSPGQYVLTGMQNNVKKHLLLVDPEGVVSKI</sequence>
<reference evidence="3 4" key="1">
    <citation type="submission" date="2023-02" db="EMBL/GenBank/DDBJ databases">
        <title>LHISI_Scaffold_Assembly.</title>
        <authorList>
            <person name="Stuart O.P."/>
            <person name="Cleave R."/>
            <person name="Magrath M.J.L."/>
            <person name="Mikheyev A.S."/>
        </authorList>
    </citation>
    <scope>NUCLEOTIDE SEQUENCE [LARGE SCALE GENOMIC DNA]</scope>
    <source>
        <strain evidence="3">Daus_M_001</strain>
        <tissue evidence="3">Leg muscle</tissue>
    </source>
</reference>
<keyword evidence="4" id="KW-1185">Reference proteome</keyword>
<proteinExistence type="predicted"/>
<dbReference type="PANTHER" id="PTHR10337">
    <property type="entry name" value="SHC TRANSFORMING PROTEIN"/>
    <property type="match status" value="1"/>
</dbReference>
<dbReference type="SUPFAM" id="SSF55550">
    <property type="entry name" value="SH2 domain"/>
    <property type="match status" value="1"/>
</dbReference>
<gene>
    <name evidence="3" type="ORF">PR048_026106</name>
</gene>
<dbReference type="InterPro" id="IPR051235">
    <property type="entry name" value="CEP152/SHC-Transforming"/>
</dbReference>
<organism evidence="3 4">
    <name type="scientific">Dryococelus australis</name>
    <dbReference type="NCBI Taxonomy" id="614101"/>
    <lineage>
        <taxon>Eukaryota</taxon>
        <taxon>Metazoa</taxon>
        <taxon>Ecdysozoa</taxon>
        <taxon>Arthropoda</taxon>
        <taxon>Hexapoda</taxon>
        <taxon>Insecta</taxon>
        <taxon>Pterygota</taxon>
        <taxon>Neoptera</taxon>
        <taxon>Polyneoptera</taxon>
        <taxon>Phasmatodea</taxon>
        <taxon>Verophasmatodea</taxon>
        <taxon>Anareolatae</taxon>
        <taxon>Phasmatidae</taxon>
        <taxon>Eurycanthinae</taxon>
        <taxon>Dryococelus</taxon>
    </lineage>
</organism>
<dbReference type="SMART" id="SM00252">
    <property type="entry name" value="SH2"/>
    <property type="match status" value="1"/>
</dbReference>
<name>A0ABQ9GKF0_9NEOP</name>
<dbReference type="PANTHER" id="PTHR10337:SF11">
    <property type="entry name" value="DSHC PROTEIN"/>
    <property type="match status" value="1"/>
</dbReference>
<dbReference type="Pfam" id="PF00017">
    <property type="entry name" value="SH2"/>
    <property type="match status" value="1"/>
</dbReference>
<dbReference type="EMBL" id="JARBHB010000011">
    <property type="protein sequence ID" value="KAJ8872500.1"/>
    <property type="molecule type" value="Genomic_DNA"/>
</dbReference>
<protein>
    <recommendedName>
        <fullName evidence="2">SH2 domain-containing protein</fullName>
    </recommendedName>
</protein>
<dbReference type="Proteomes" id="UP001159363">
    <property type="component" value="Chromosome 10"/>
</dbReference>
<accession>A0ABQ9GKF0</accession>
<dbReference type="PRINTS" id="PR00401">
    <property type="entry name" value="SH2DOMAIN"/>
</dbReference>
<evidence type="ECO:0000256" key="1">
    <source>
        <dbReference type="PROSITE-ProRule" id="PRU00191"/>
    </source>
</evidence>
<comment type="caution">
    <text evidence="3">The sequence shown here is derived from an EMBL/GenBank/DDBJ whole genome shotgun (WGS) entry which is preliminary data.</text>
</comment>
<dbReference type="InterPro" id="IPR000980">
    <property type="entry name" value="SH2"/>
</dbReference>
<dbReference type="Gene3D" id="3.30.505.10">
    <property type="entry name" value="SH2 domain"/>
    <property type="match status" value="1"/>
</dbReference>
<keyword evidence="1" id="KW-0727">SH2 domain</keyword>
<feature type="domain" description="SH2" evidence="2">
    <location>
        <begin position="29"/>
        <end position="86"/>
    </location>
</feature>
<evidence type="ECO:0000259" key="2">
    <source>
        <dbReference type="PROSITE" id="PS50001"/>
    </source>
</evidence>
<evidence type="ECO:0000313" key="4">
    <source>
        <dbReference type="Proteomes" id="UP001159363"/>
    </source>
</evidence>
<dbReference type="PROSITE" id="PS50001">
    <property type="entry name" value="SH2"/>
    <property type="match status" value="1"/>
</dbReference>